<gene>
    <name evidence="1" type="ORF">K2173_004988</name>
</gene>
<comment type="caution">
    <text evidence="1">The sequence shown here is derived from an EMBL/GenBank/DDBJ whole genome shotgun (WGS) entry which is preliminary data.</text>
</comment>
<organism evidence="1 2">
    <name type="scientific">Erythroxylum novogranatense</name>
    <dbReference type="NCBI Taxonomy" id="1862640"/>
    <lineage>
        <taxon>Eukaryota</taxon>
        <taxon>Viridiplantae</taxon>
        <taxon>Streptophyta</taxon>
        <taxon>Embryophyta</taxon>
        <taxon>Tracheophyta</taxon>
        <taxon>Spermatophyta</taxon>
        <taxon>Magnoliopsida</taxon>
        <taxon>eudicotyledons</taxon>
        <taxon>Gunneridae</taxon>
        <taxon>Pentapetalae</taxon>
        <taxon>rosids</taxon>
        <taxon>fabids</taxon>
        <taxon>Malpighiales</taxon>
        <taxon>Erythroxylaceae</taxon>
        <taxon>Erythroxylum</taxon>
    </lineage>
</organism>
<name>A0AAV8TBK6_9ROSI</name>
<evidence type="ECO:0000313" key="2">
    <source>
        <dbReference type="Proteomes" id="UP001159364"/>
    </source>
</evidence>
<accession>A0AAV8TBK6</accession>
<keyword evidence="2" id="KW-1185">Reference proteome</keyword>
<dbReference type="EMBL" id="JAIWQS010000005">
    <property type="protein sequence ID" value="KAJ8764087.1"/>
    <property type="molecule type" value="Genomic_DNA"/>
</dbReference>
<sequence length="151" mass="17523">MGTHSSYAKFERRCQGPSSRGFRLYPKRFSVQKLSARFVYIFRLLIKLPSGLDCLSLKWIDGITQMRESFALNFHLGTKTLYIFFNLFLNITKRLLFLYSSTIIWYSFGAKNQNSKPSLSLLAAVTGPPPVSITRPSAPHFFRFSQFHHRF</sequence>
<protein>
    <submittedName>
        <fullName evidence="1">Uncharacterized protein</fullName>
    </submittedName>
</protein>
<evidence type="ECO:0000313" key="1">
    <source>
        <dbReference type="EMBL" id="KAJ8764087.1"/>
    </source>
</evidence>
<dbReference type="AlphaFoldDB" id="A0AAV8TBK6"/>
<proteinExistence type="predicted"/>
<reference evidence="1 2" key="1">
    <citation type="submission" date="2021-09" db="EMBL/GenBank/DDBJ databases">
        <title>Genomic insights and catalytic innovation underlie evolution of tropane alkaloids biosynthesis.</title>
        <authorList>
            <person name="Wang Y.-J."/>
            <person name="Tian T."/>
            <person name="Huang J.-P."/>
            <person name="Huang S.-X."/>
        </authorList>
    </citation>
    <scope>NUCLEOTIDE SEQUENCE [LARGE SCALE GENOMIC DNA]</scope>
    <source>
        <strain evidence="1">KIB-2018</strain>
        <tissue evidence="1">Leaf</tissue>
    </source>
</reference>
<dbReference type="Proteomes" id="UP001159364">
    <property type="component" value="Linkage Group LG05"/>
</dbReference>